<evidence type="ECO:0000313" key="3">
    <source>
        <dbReference type="EMBL" id="OOK72658.1"/>
    </source>
</evidence>
<gene>
    <name evidence="3" type="ORF">BZL29_5207</name>
</gene>
<dbReference type="GO" id="GO:0052572">
    <property type="term" value="P:response to host immune response"/>
    <property type="evidence" value="ECO:0007669"/>
    <property type="project" value="TreeGrafter"/>
</dbReference>
<comment type="caution">
    <text evidence="3">The sequence shown here is derived from an EMBL/GenBank/DDBJ whole genome shotgun (WGS) entry which is preliminary data.</text>
</comment>
<reference evidence="3 4" key="1">
    <citation type="submission" date="2017-02" db="EMBL/GenBank/DDBJ databases">
        <title>Complete genome sequences of Mycobacterium kansasii strains isolated from rhesus macaques.</title>
        <authorList>
            <person name="Panda A."/>
            <person name="Nagaraj S."/>
            <person name="Zhao X."/>
            <person name="Tettelin H."/>
            <person name="Detolla L.J."/>
        </authorList>
    </citation>
    <scope>NUCLEOTIDE SEQUENCE [LARGE SCALE GENOMIC DNA]</scope>
    <source>
        <strain evidence="3 4">11-3469</strain>
    </source>
</reference>
<dbReference type="FunFam" id="1.20.1260.20:FF:000001">
    <property type="entry name" value="PPE family protein PPE41"/>
    <property type="match status" value="1"/>
</dbReference>
<feature type="domain" description="PPE" evidence="2">
    <location>
        <begin position="3"/>
        <end position="165"/>
    </location>
</feature>
<evidence type="ECO:0000259" key="2">
    <source>
        <dbReference type="Pfam" id="PF00823"/>
    </source>
</evidence>
<proteinExistence type="inferred from homology"/>
<comment type="similarity">
    <text evidence="1">Belongs to the mycobacterial PPE family.</text>
</comment>
<dbReference type="EMBL" id="MVBN01000005">
    <property type="protein sequence ID" value="OOK72658.1"/>
    <property type="molecule type" value="Genomic_DNA"/>
</dbReference>
<dbReference type="InterPro" id="IPR000030">
    <property type="entry name" value="PPE_dom"/>
</dbReference>
<dbReference type="PANTHER" id="PTHR46766:SF1">
    <property type="entry name" value="GLUTAMINE-RICH PROTEIN 2"/>
    <property type="match status" value="1"/>
</dbReference>
<dbReference type="SUPFAM" id="SSF140459">
    <property type="entry name" value="PE/PPE dimer-like"/>
    <property type="match status" value="1"/>
</dbReference>
<dbReference type="AlphaFoldDB" id="A0A1V3X0R4"/>
<dbReference type="Gene3D" id="1.20.1260.20">
    <property type="entry name" value="PPE superfamily"/>
    <property type="match status" value="1"/>
</dbReference>
<sequence length="272" mass="26473">MSFSMLAPEVNSARIFAGAGTGPMLAAAAAWDRLASELDTAARSFGSVIGTLAGQSWLGSAAAAMSAAAVPYADWLSASAAHAQRAAEQALATAAGYEAARSASVPPTLVAANRTRLVSLVLTNLFGQHAPAIAATEAHYERMWAQDVAAMADYRAGAAAVAAQLGIGNIGSHNLGSGNIGNHNLGSGNIGNANVGSGNTGNANLGSGNFGNANVGSGNGNHVLGVSSNFNVGSGNFGDHNVGFGNAGLAGAGGNGNVGNGLTGTNQIGVGG</sequence>
<dbReference type="InterPro" id="IPR038332">
    <property type="entry name" value="PPE_sf"/>
</dbReference>
<protein>
    <submittedName>
        <fullName evidence="3">PPE family protein</fullName>
    </submittedName>
</protein>
<accession>A0A1V3X0R4</accession>
<organism evidence="3 4">
    <name type="scientific">Mycobacterium kansasii</name>
    <dbReference type="NCBI Taxonomy" id="1768"/>
    <lineage>
        <taxon>Bacteria</taxon>
        <taxon>Bacillati</taxon>
        <taxon>Actinomycetota</taxon>
        <taxon>Actinomycetes</taxon>
        <taxon>Mycobacteriales</taxon>
        <taxon>Mycobacteriaceae</taxon>
        <taxon>Mycobacterium</taxon>
    </lineage>
</organism>
<evidence type="ECO:0000256" key="1">
    <source>
        <dbReference type="ARBA" id="ARBA00010652"/>
    </source>
</evidence>
<evidence type="ECO:0000313" key="4">
    <source>
        <dbReference type="Proteomes" id="UP000188532"/>
    </source>
</evidence>
<dbReference type="Proteomes" id="UP000188532">
    <property type="component" value="Unassembled WGS sequence"/>
</dbReference>
<dbReference type="STRING" id="1768.B1T50_13580"/>
<name>A0A1V3X0R4_MYCKA</name>
<dbReference type="PANTHER" id="PTHR46766">
    <property type="entry name" value="GLUTAMINE-RICH PROTEIN 2"/>
    <property type="match status" value="1"/>
</dbReference>
<dbReference type="Pfam" id="PF00823">
    <property type="entry name" value="PPE"/>
    <property type="match status" value="1"/>
</dbReference>